<feature type="non-terminal residue" evidence="2">
    <location>
        <position position="1"/>
    </location>
</feature>
<proteinExistence type="predicted"/>
<evidence type="ECO:0000313" key="2">
    <source>
        <dbReference type="EMBL" id="GFC70044.1"/>
    </source>
</evidence>
<accession>A0A699QIA9</accession>
<feature type="compositionally biased region" description="Acidic residues" evidence="1">
    <location>
        <begin position="125"/>
        <end position="134"/>
    </location>
</feature>
<feature type="non-terminal residue" evidence="2">
    <location>
        <position position="301"/>
    </location>
</feature>
<feature type="region of interest" description="Disordered" evidence="1">
    <location>
        <begin position="1"/>
        <end position="146"/>
    </location>
</feature>
<name>A0A699QIA9_TANCI</name>
<sequence>ISGLEEPEQAPPLPDYVPGPEHADDEIAEDQPYTEDASTIAQSPEYVPESDFEAHPEDDDDEDPEEDPVDYLADGGDDGDDEEESSEDDGIDIEADEEEEEEEHPAPVDSVVVAPTTADQALSSEETEPFETDESAATPPPHPAYRMTAKISIPAPVPMPAWTDSEVVRLLAISSPSTSPLSPWSSPPPQILFPQLPPILSPPSPILSPAPPPSPIRCLGYRAAMIRLRDEAASTSSPPLQIPSASRREDRSEVTLPPRKRLDIALVPRYEVGESSSVAAARRTRGLRADYGFVATVDREI</sequence>
<comment type="caution">
    <text evidence="2">The sequence shown here is derived from an EMBL/GenBank/DDBJ whole genome shotgun (WGS) entry which is preliminary data.</text>
</comment>
<dbReference type="AlphaFoldDB" id="A0A699QIA9"/>
<evidence type="ECO:0000256" key="1">
    <source>
        <dbReference type="SAM" id="MobiDB-lite"/>
    </source>
</evidence>
<dbReference type="EMBL" id="BKCJ011027162">
    <property type="protein sequence ID" value="GFC70044.1"/>
    <property type="molecule type" value="Genomic_DNA"/>
</dbReference>
<feature type="region of interest" description="Disordered" evidence="1">
    <location>
        <begin position="230"/>
        <end position="256"/>
    </location>
</feature>
<feature type="compositionally biased region" description="Acidic residues" evidence="1">
    <location>
        <begin position="23"/>
        <end position="33"/>
    </location>
</feature>
<reference evidence="2" key="1">
    <citation type="journal article" date="2019" name="Sci. Rep.">
        <title>Draft genome of Tanacetum cinerariifolium, the natural source of mosquito coil.</title>
        <authorList>
            <person name="Yamashiro T."/>
            <person name="Shiraishi A."/>
            <person name="Satake H."/>
            <person name="Nakayama K."/>
        </authorList>
    </citation>
    <scope>NUCLEOTIDE SEQUENCE</scope>
</reference>
<feature type="compositionally biased region" description="Acidic residues" evidence="1">
    <location>
        <begin position="48"/>
        <end position="103"/>
    </location>
</feature>
<gene>
    <name evidence="2" type="ORF">Tci_842014</name>
</gene>
<organism evidence="2">
    <name type="scientific">Tanacetum cinerariifolium</name>
    <name type="common">Dalmatian daisy</name>
    <name type="synonym">Chrysanthemum cinerariifolium</name>
    <dbReference type="NCBI Taxonomy" id="118510"/>
    <lineage>
        <taxon>Eukaryota</taxon>
        <taxon>Viridiplantae</taxon>
        <taxon>Streptophyta</taxon>
        <taxon>Embryophyta</taxon>
        <taxon>Tracheophyta</taxon>
        <taxon>Spermatophyta</taxon>
        <taxon>Magnoliopsida</taxon>
        <taxon>eudicotyledons</taxon>
        <taxon>Gunneridae</taxon>
        <taxon>Pentapetalae</taxon>
        <taxon>asterids</taxon>
        <taxon>campanulids</taxon>
        <taxon>Asterales</taxon>
        <taxon>Asteraceae</taxon>
        <taxon>Asteroideae</taxon>
        <taxon>Anthemideae</taxon>
        <taxon>Anthemidinae</taxon>
        <taxon>Tanacetum</taxon>
    </lineage>
</organism>
<protein>
    <submittedName>
        <fullName evidence="2">Uncharacterized protein</fullName>
    </submittedName>
</protein>